<name>A0AAD7QST3_9ASCO</name>
<accession>A0AAD7QST3</accession>
<keyword evidence="3" id="KW-1185">Reference proteome</keyword>
<evidence type="ECO:0000313" key="2">
    <source>
        <dbReference type="EMBL" id="KAJ8100326.1"/>
    </source>
</evidence>
<proteinExistence type="predicted"/>
<dbReference type="RefSeq" id="XP_056043776.1">
    <property type="nucleotide sequence ID" value="XM_056187520.1"/>
</dbReference>
<dbReference type="GeneID" id="80882686"/>
<feature type="region of interest" description="Disordered" evidence="1">
    <location>
        <begin position="1"/>
        <end position="49"/>
    </location>
</feature>
<reference evidence="2" key="1">
    <citation type="submission" date="2023-03" db="EMBL/GenBank/DDBJ databases">
        <title>Near-Complete genome sequence of Lipomyces tetrasporous NRRL Y-64009, an oleaginous yeast capable of growing on lignocellulosic hydrolysates.</title>
        <authorList>
            <consortium name="Lawrence Berkeley National Laboratory"/>
            <person name="Jagtap S.S."/>
            <person name="Liu J.-J."/>
            <person name="Walukiewicz H.E."/>
            <person name="Pangilinan J."/>
            <person name="Lipzen A."/>
            <person name="Ahrendt S."/>
            <person name="Koriabine M."/>
            <person name="Cobaugh K."/>
            <person name="Salamov A."/>
            <person name="Yoshinaga Y."/>
            <person name="Ng V."/>
            <person name="Daum C."/>
            <person name="Grigoriev I.V."/>
            <person name="Slininger P.J."/>
            <person name="Dien B.S."/>
            <person name="Jin Y.-S."/>
            <person name="Rao C.V."/>
        </authorList>
    </citation>
    <scope>NUCLEOTIDE SEQUENCE</scope>
    <source>
        <strain evidence="2">NRRL Y-64009</strain>
    </source>
</reference>
<evidence type="ECO:0000313" key="3">
    <source>
        <dbReference type="Proteomes" id="UP001217417"/>
    </source>
</evidence>
<feature type="compositionally biased region" description="Polar residues" evidence="1">
    <location>
        <begin position="1"/>
        <end position="25"/>
    </location>
</feature>
<evidence type="ECO:0000256" key="1">
    <source>
        <dbReference type="SAM" id="MobiDB-lite"/>
    </source>
</evidence>
<comment type="caution">
    <text evidence="2">The sequence shown here is derived from an EMBL/GenBank/DDBJ whole genome shotgun (WGS) entry which is preliminary data.</text>
</comment>
<organism evidence="2 3">
    <name type="scientific">Lipomyces tetrasporus</name>
    <dbReference type="NCBI Taxonomy" id="54092"/>
    <lineage>
        <taxon>Eukaryota</taxon>
        <taxon>Fungi</taxon>
        <taxon>Dikarya</taxon>
        <taxon>Ascomycota</taxon>
        <taxon>Saccharomycotina</taxon>
        <taxon>Lipomycetes</taxon>
        <taxon>Lipomycetales</taxon>
        <taxon>Lipomycetaceae</taxon>
        <taxon>Lipomyces</taxon>
    </lineage>
</organism>
<dbReference type="Proteomes" id="UP001217417">
    <property type="component" value="Unassembled WGS sequence"/>
</dbReference>
<dbReference type="EMBL" id="JARPMG010000005">
    <property type="protein sequence ID" value="KAJ8100326.1"/>
    <property type="molecule type" value="Genomic_DNA"/>
</dbReference>
<gene>
    <name evidence="2" type="ORF">POJ06DRAFT_252349</name>
</gene>
<protein>
    <submittedName>
        <fullName evidence="2">Uncharacterized protein</fullName>
    </submittedName>
</protein>
<dbReference type="AlphaFoldDB" id="A0AAD7QST3"/>
<sequence length="162" mass="17599">MSTPLLSTQLQPSDNSSLGNSSNPVSLDPDDDVIMAAPPSEKPDLNYGSTEQELQDGLRRLDELYSELLSLRIAAPKLIRTLTQFETNAAPPDVYAGFAARAREILDEIEQFSVAYKNAADIISYANKSRAANSDGLVRGTFTSLSDSEMAINNEGDEIMIL</sequence>